<dbReference type="GO" id="GO:0009706">
    <property type="term" value="C:chloroplast inner membrane"/>
    <property type="evidence" value="ECO:0007669"/>
    <property type="project" value="UniProtKB-SubCell"/>
</dbReference>
<feature type="compositionally biased region" description="Acidic residues" evidence="7">
    <location>
        <begin position="93"/>
        <end position="113"/>
    </location>
</feature>
<evidence type="ECO:0000256" key="4">
    <source>
        <dbReference type="ARBA" id="ARBA00022780"/>
    </source>
</evidence>
<proteinExistence type="inferred from homology"/>
<dbReference type="Pfam" id="PF16166">
    <property type="entry name" value="TIC20"/>
    <property type="match status" value="1"/>
</dbReference>
<dbReference type="Proteomes" id="UP000685013">
    <property type="component" value="Chromosome 17"/>
</dbReference>
<feature type="compositionally biased region" description="Basic residues" evidence="7">
    <location>
        <begin position="128"/>
        <end position="138"/>
    </location>
</feature>
<dbReference type="NCBIfam" id="TIGR00994">
    <property type="entry name" value="3a0901s05TIC20"/>
    <property type="match status" value="1"/>
</dbReference>
<feature type="compositionally biased region" description="Basic and acidic residues" evidence="7">
    <location>
        <begin position="38"/>
        <end position="61"/>
    </location>
</feature>
<feature type="region of interest" description="Disordered" evidence="7">
    <location>
        <begin position="1"/>
        <end position="151"/>
    </location>
</feature>
<reference evidence="9 10" key="1">
    <citation type="journal article" date="2021" name="Hortic Res">
        <title>The domestication of Cucurbita argyrosperma as revealed by the genome of its wild relative.</title>
        <authorList>
            <person name="Barrera-Redondo J."/>
            <person name="Sanchez-de la Vega G."/>
            <person name="Aguirre-Liguori J.A."/>
            <person name="Castellanos-Morales G."/>
            <person name="Gutierrez-Guerrero Y.T."/>
            <person name="Aguirre-Dugua X."/>
            <person name="Aguirre-Planter E."/>
            <person name="Tenaillon M.I."/>
            <person name="Lira-Saade R."/>
            <person name="Eguiarte L.E."/>
        </authorList>
    </citation>
    <scope>NUCLEOTIDE SEQUENCE [LARGE SCALE GENOMIC DNA]</scope>
    <source>
        <strain evidence="9">JBR-2021</strain>
    </source>
</reference>
<keyword evidence="4" id="KW-0934">Plastid</keyword>
<evidence type="ECO:0000256" key="7">
    <source>
        <dbReference type="SAM" id="MobiDB-lite"/>
    </source>
</evidence>
<feature type="transmembrane region" description="Helical" evidence="8">
    <location>
        <begin position="605"/>
        <end position="627"/>
    </location>
</feature>
<keyword evidence="4" id="KW-1001">Plastid inner membrane</keyword>
<evidence type="ECO:0000256" key="1">
    <source>
        <dbReference type="ARBA" id="ARBA00004478"/>
    </source>
</evidence>
<feature type="transmembrane region" description="Helical" evidence="8">
    <location>
        <begin position="570"/>
        <end position="593"/>
    </location>
</feature>
<dbReference type="EMBL" id="JAGKQH010000017">
    <property type="protein sequence ID" value="KAG6575237.1"/>
    <property type="molecule type" value="Genomic_DNA"/>
</dbReference>
<dbReference type="InterPro" id="IPR005691">
    <property type="entry name" value="Tic20"/>
</dbReference>
<dbReference type="PANTHER" id="PTHR33510">
    <property type="entry name" value="PROTEIN TIC 20-II, CHLOROPLASTIC"/>
    <property type="match status" value="1"/>
</dbReference>
<keyword evidence="6 8" id="KW-0472">Membrane</keyword>
<accession>A0AAV6M3Q5</accession>
<evidence type="ECO:0000313" key="10">
    <source>
        <dbReference type="Proteomes" id="UP000685013"/>
    </source>
</evidence>
<feature type="compositionally biased region" description="Basic residues" evidence="7">
    <location>
        <begin position="78"/>
        <end position="88"/>
    </location>
</feature>
<organism evidence="9 10">
    <name type="scientific">Cucurbita argyrosperma subsp. sororia</name>
    <dbReference type="NCBI Taxonomy" id="37648"/>
    <lineage>
        <taxon>Eukaryota</taxon>
        <taxon>Viridiplantae</taxon>
        <taxon>Streptophyta</taxon>
        <taxon>Embryophyta</taxon>
        <taxon>Tracheophyta</taxon>
        <taxon>Spermatophyta</taxon>
        <taxon>Magnoliopsida</taxon>
        <taxon>eudicotyledons</taxon>
        <taxon>Gunneridae</taxon>
        <taxon>Pentapetalae</taxon>
        <taxon>rosids</taxon>
        <taxon>fabids</taxon>
        <taxon>Cucurbitales</taxon>
        <taxon>Cucurbitaceae</taxon>
        <taxon>Cucurbiteae</taxon>
        <taxon>Cucurbita</taxon>
    </lineage>
</organism>
<comment type="caution">
    <text evidence="9">The sequence shown here is derived from an EMBL/GenBank/DDBJ whole genome shotgun (WGS) entry which is preliminary data.</text>
</comment>
<comment type="similarity">
    <text evidence="2">Belongs to the Tic20 family.</text>
</comment>
<comment type="subcellular location">
    <subcellularLocation>
        <location evidence="1">Plastid</location>
        <location evidence="1">Chloroplast inner membrane</location>
        <topology evidence="1">Multi-pass membrane protein</topology>
    </subcellularLocation>
</comment>
<evidence type="ECO:0000256" key="2">
    <source>
        <dbReference type="ARBA" id="ARBA00009596"/>
    </source>
</evidence>
<dbReference type="AlphaFoldDB" id="A0AAV6M3Q5"/>
<dbReference type="PROSITE" id="PS50330">
    <property type="entry name" value="UIM"/>
    <property type="match status" value="1"/>
</dbReference>
<feature type="compositionally biased region" description="Polar residues" evidence="7">
    <location>
        <begin position="164"/>
        <end position="173"/>
    </location>
</feature>
<dbReference type="PANTHER" id="PTHR33510:SF9">
    <property type="entry name" value="HIT-TYPE ZINC FINGER FAMILY PROTEIN-RELATED"/>
    <property type="match status" value="1"/>
</dbReference>
<evidence type="ECO:0000313" key="9">
    <source>
        <dbReference type="EMBL" id="KAG6575237.1"/>
    </source>
</evidence>
<evidence type="ECO:0000256" key="5">
    <source>
        <dbReference type="ARBA" id="ARBA00022989"/>
    </source>
</evidence>
<name>A0AAV6M3Q5_9ROSI</name>
<keyword evidence="5 8" id="KW-1133">Transmembrane helix</keyword>
<sequence>MTRTQHDTPMSDSERKEAPNSSSTDTKKTPRGSISGGDVKDTPEYEKQRLSRIAENRKRMEALGLAKLATSFMDSSKTLRKIDRKGKRKFDEDYNPGEDSSNSEDDDSEEGDEGFGSGKVSRSCGMKGKNRGSKAKRKSSVEKSNNLNDEDDDALQQAIKLSLQDSGETSDAQMQGPFENVRRKNVKNQEMGRGMKRKGLFTSRMQMNEDELIMNFYCFDESWKGSITVSDLKRVAAVHDFTWSVKELEDMINCFDSDGDAKMTTNVRRRMDIGRMEEDGNIDYCDIPAILVSWFMWFTSISVNMKSITSQSPSSTLAAGPPTSDPAAGDELEKFSSLARAPITSRDAQVSSWSFDERTSTDFSSQTKALDSGWALYEFTKCINSDSNYWKFFVYRFGLLDSSLRLTLGNFDMILNGCTTPTGFFFSNSRLSIPNRSAISRSPDCSMHAAASIRSSREPHLEHQTCRYRGVFPLKLGAGSSHFLSGDLGGLLHTIPRLPRKRNVGMTPRAAKDIPTSYRFPPMTTKPKWWWRTLACLPYLMPFHETWMYSETAYHLHPFLEDFEFLTYPFLEALGQLPTWFLIAYFFIAYLGIVRRKEWPHFFRFHVVMGMLLEIALQVIGTVSRWMPLAVYWGKVGMHFWTAVSFAYLFTVLEAVRCALAGMYADIPFFCDAAYIQIPYD</sequence>
<evidence type="ECO:0000256" key="8">
    <source>
        <dbReference type="SAM" id="Phobius"/>
    </source>
</evidence>
<evidence type="ECO:0000256" key="6">
    <source>
        <dbReference type="ARBA" id="ARBA00023136"/>
    </source>
</evidence>
<dbReference type="InterPro" id="IPR003903">
    <property type="entry name" value="UIM_dom"/>
</dbReference>
<feature type="non-terminal residue" evidence="9">
    <location>
        <position position="1"/>
    </location>
</feature>
<keyword evidence="10" id="KW-1185">Reference proteome</keyword>
<keyword evidence="3 8" id="KW-0812">Transmembrane</keyword>
<gene>
    <name evidence="9" type="primary">TIC20-I</name>
    <name evidence="9" type="ORF">SDJN03_25876</name>
</gene>
<protein>
    <submittedName>
        <fullName evidence="9">Protein TIC 20-I, chloroplastic</fullName>
    </submittedName>
</protein>
<feature type="transmembrane region" description="Helical" evidence="8">
    <location>
        <begin position="639"/>
        <end position="660"/>
    </location>
</feature>
<evidence type="ECO:0000256" key="3">
    <source>
        <dbReference type="ARBA" id="ARBA00022692"/>
    </source>
</evidence>
<feature type="region of interest" description="Disordered" evidence="7">
    <location>
        <begin position="164"/>
        <end position="194"/>
    </location>
</feature>